<evidence type="ECO:0000313" key="3">
    <source>
        <dbReference type="Proteomes" id="UP001272242"/>
    </source>
</evidence>
<reference evidence="3" key="1">
    <citation type="journal article" date="2023" name="Mar. Drugs">
        <title>Gemmata algarum, a Novel Planctomycete Isolated from an Algal Mat, Displays Antimicrobial Activity.</title>
        <authorList>
            <person name="Kumar G."/>
            <person name="Kallscheuer N."/>
            <person name="Kashif M."/>
            <person name="Ahamad S."/>
            <person name="Jagadeeshwari U."/>
            <person name="Pannikurungottu S."/>
            <person name="Haufschild T."/>
            <person name="Kabuu M."/>
            <person name="Sasikala C."/>
            <person name="Jogler C."/>
            <person name="Ramana C."/>
        </authorList>
    </citation>
    <scope>NUCLEOTIDE SEQUENCE [LARGE SCALE GENOMIC DNA]</scope>
    <source>
        <strain evidence="3">JC673</strain>
    </source>
</reference>
<accession>A0ABU5EY44</accession>
<gene>
    <name evidence="2" type="ORF">R5W23_001394</name>
</gene>
<evidence type="ECO:0000256" key="1">
    <source>
        <dbReference type="SAM" id="MobiDB-lite"/>
    </source>
</evidence>
<feature type="region of interest" description="Disordered" evidence="1">
    <location>
        <begin position="25"/>
        <end position="60"/>
    </location>
</feature>
<dbReference type="EMBL" id="JAXBLV010000175">
    <property type="protein sequence ID" value="MDY3560169.1"/>
    <property type="molecule type" value="Genomic_DNA"/>
</dbReference>
<comment type="caution">
    <text evidence="2">The sequence shown here is derived from an EMBL/GenBank/DDBJ whole genome shotgun (WGS) entry which is preliminary data.</text>
</comment>
<name>A0ABU5EY44_9BACT</name>
<dbReference type="RefSeq" id="WP_320686800.1">
    <property type="nucleotide sequence ID" value="NZ_JAXBLV010000175.1"/>
</dbReference>
<dbReference type="Proteomes" id="UP001272242">
    <property type="component" value="Unassembled WGS sequence"/>
</dbReference>
<organism evidence="2 3">
    <name type="scientific">Gemmata algarum</name>
    <dbReference type="NCBI Taxonomy" id="2975278"/>
    <lineage>
        <taxon>Bacteria</taxon>
        <taxon>Pseudomonadati</taxon>
        <taxon>Planctomycetota</taxon>
        <taxon>Planctomycetia</taxon>
        <taxon>Gemmatales</taxon>
        <taxon>Gemmataceae</taxon>
        <taxon>Gemmata</taxon>
    </lineage>
</organism>
<protein>
    <recommendedName>
        <fullName evidence="4">DUF5666 domain-containing protein</fullName>
    </recommendedName>
</protein>
<keyword evidence="3" id="KW-1185">Reference proteome</keyword>
<sequence>MNGAALRQLGVVLVAVLVFGHPGAFGADEKQPGPNDVPQVIRSLPEGDEGPASGLRTGTVKTLGPGSITVEFTEPLKTTTYNTDETGRLIQTTLNVYPPLPATELKLTADLAAGKCMNIPGLGTYRASDVQVGDRVDLEYARSQAGVWTCKSISIVRRPGGSVPKAIADPSARFRGYAWHEYCQAYQDFEERGITVPLRFLPDYADRIAPLSRNRPDTACCRTPTHSEGRTLTRFCERVP</sequence>
<evidence type="ECO:0000313" key="2">
    <source>
        <dbReference type="EMBL" id="MDY3560169.1"/>
    </source>
</evidence>
<proteinExistence type="predicted"/>
<evidence type="ECO:0008006" key="4">
    <source>
        <dbReference type="Google" id="ProtNLM"/>
    </source>
</evidence>